<dbReference type="SMART" id="SM00134">
    <property type="entry name" value="LU"/>
    <property type="match status" value="3"/>
</dbReference>
<dbReference type="InterPro" id="IPR016054">
    <property type="entry name" value="LY6_UPA_recep-like"/>
</dbReference>
<dbReference type="GeneID" id="108696802"/>
<dbReference type="RefSeq" id="XP_018081939.1">
    <property type="nucleotide sequence ID" value="XM_018226450.2"/>
</dbReference>
<proteinExistence type="predicted"/>
<evidence type="ECO:0000256" key="1">
    <source>
        <dbReference type="ARBA" id="ARBA00004613"/>
    </source>
</evidence>
<dbReference type="Gene3D" id="2.10.60.10">
    <property type="entry name" value="CD59"/>
    <property type="match status" value="3"/>
</dbReference>
<feature type="domain" description="UPAR/Ly6" evidence="4">
    <location>
        <begin position="209"/>
        <end position="294"/>
    </location>
</feature>
<dbReference type="Proteomes" id="UP000186698">
    <property type="component" value="Chromosome 7L"/>
</dbReference>
<evidence type="ECO:0000313" key="6">
    <source>
        <dbReference type="RefSeq" id="XP_018081939.1"/>
    </source>
</evidence>
<evidence type="ECO:0000256" key="3">
    <source>
        <dbReference type="SAM" id="SignalP"/>
    </source>
</evidence>
<gene>
    <name evidence="6" type="primary">LOC108696802</name>
</gene>
<organism evidence="5 6">
    <name type="scientific">Xenopus laevis</name>
    <name type="common">African clawed frog</name>
    <dbReference type="NCBI Taxonomy" id="8355"/>
    <lineage>
        <taxon>Eukaryota</taxon>
        <taxon>Metazoa</taxon>
        <taxon>Chordata</taxon>
        <taxon>Craniata</taxon>
        <taxon>Vertebrata</taxon>
        <taxon>Euteleostomi</taxon>
        <taxon>Amphibia</taxon>
        <taxon>Batrachia</taxon>
        <taxon>Anura</taxon>
        <taxon>Pipoidea</taxon>
        <taxon>Pipidae</taxon>
        <taxon>Xenopodinae</taxon>
        <taxon>Xenopus</taxon>
        <taxon>Xenopus</taxon>
    </lineage>
</organism>
<name>A0A8J0TDA2_XENLA</name>
<keyword evidence="2" id="KW-0964">Secreted</keyword>
<dbReference type="KEGG" id="xla:108696802"/>
<dbReference type="AlphaFoldDB" id="A0A8J0TDA2"/>
<dbReference type="OrthoDB" id="5945173at2759"/>
<dbReference type="InterPro" id="IPR045860">
    <property type="entry name" value="Snake_toxin-like_sf"/>
</dbReference>
<dbReference type="Pfam" id="PF00021">
    <property type="entry name" value="UPAR_LY6"/>
    <property type="match status" value="3"/>
</dbReference>
<feature type="domain" description="UPAR/Ly6" evidence="4">
    <location>
        <begin position="20"/>
        <end position="107"/>
    </location>
</feature>
<dbReference type="SUPFAM" id="SSF57302">
    <property type="entry name" value="Snake toxin-like"/>
    <property type="match status" value="3"/>
</dbReference>
<evidence type="ECO:0000259" key="4">
    <source>
        <dbReference type="SMART" id="SM00134"/>
    </source>
</evidence>
<reference evidence="6" key="1">
    <citation type="submission" date="2025-08" db="UniProtKB">
        <authorList>
            <consortium name="RefSeq"/>
        </authorList>
    </citation>
    <scope>IDENTIFICATION</scope>
    <source>
        <strain evidence="6">J_2021</strain>
        <tissue evidence="6">Erythrocytes</tissue>
    </source>
</reference>
<feature type="signal peptide" evidence="3">
    <location>
        <begin position="1"/>
        <end position="19"/>
    </location>
</feature>
<keyword evidence="3" id="KW-0732">Signal</keyword>
<accession>A0A8J0TDA2</accession>
<dbReference type="GO" id="GO:0005576">
    <property type="term" value="C:extracellular region"/>
    <property type="evidence" value="ECO:0007669"/>
    <property type="project" value="UniProtKB-SubCell"/>
</dbReference>
<sequence>MSKWLSLLTLCFFLPVVFSLKCYQCTGLPYDCQETEQLCQINQTSCMSQAFTDVDNGTIKEWTYKGCSQGLVCNESAYLDRGSRKTYISSSCCSTNFCNVGTYYALVPVAALYCKSCEGNSDSCSSQNLTSVQCSGFHDRCMTVTTVFNNGTLSSESAIKGCGTGNLCNRSLEYNSGNGRIYTSVSCCGKTNCNTGRNTVTFNETLNGLMCYACNETGKGECRTPTTVSCTGNMSSCLDIIGFPRGNTLIRGCCSQDVCLGISASMSVQVSQKQYCCSGNLCNNGDINSYFSTGSIMAHSNVSIMGIALLVLTVVTRTML</sequence>
<dbReference type="CTD" id="108696802"/>
<feature type="domain" description="UPAR/Ly6" evidence="4">
    <location>
        <begin position="112"/>
        <end position="203"/>
    </location>
</feature>
<dbReference type="CDD" id="cd23557">
    <property type="entry name" value="TFP_LU_ECD_uPAR_rpt2"/>
    <property type="match status" value="1"/>
</dbReference>
<dbReference type="PANTHER" id="PTHR20914">
    <property type="entry name" value="LY6/PLAUR DOMAIN-CONTAINING PROTEIN 8"/>
    <property type="match status" value="1"/>
</dbReference>
<protein>
    <submittedName>
        <fullName evidence="6">Urokinase plasminogen activator surface receptor-like</fullName>
    </submittedName>
</protein>
<keyword evidence="5" id="KW-1185">Reference proteome</keyword>
<dbReference type="PANTHER" id="PTHR20914:SF40">
    <property type="entry name" value="UROKINASE PLASMINOGEN ACTIVATOR SURFACE RECEPTOR-LIKE"/>
    <property type="match status" value="1"/>
</dbReference>
<comment type="subcellular location">
    <subcellularLocation>
        <location evidence="1">Secreted</location>
    </subcellularLocation>
</comment>
<dbReference type="InterPro" id="IPR050918">
    <property type="entry name" value="CNF-like_PLA2_Inhibitor"/>
</dbReference>
<evidence type="ECO:0000256" key="2">
    <source>
        <dbReference type="ARBA" id="ARBA00022525"/>
    </source>
</evidence>
<evidence type="ECO:0000313" key="5">
    <source>
        <dbReference type="Proteomes" id="UP000186698"/>
    </source>
</evidence>
<feature type="chain" id="PRO_5035240117" evidence="3">
    <location>
        <begin position="20"/>
        <end position="320"/>
    </location>
</feature>